<keyword evidence="2" id="KW-0732">Signal</keyword>
<protein>
    <submittedName>
        <fullName evidence="4">ABC transporter substrate-binding protein</fullName>
    </submittedName>
</protein>
<comment type="caution">
    <text evidence="4">The sequence shown here is derived from an EMBL/GenBank/DDBJ whole genome shotgun (WGS) entry which is preliminary data.</text>
</comment>
<name>A0A367XUA1_9MICO</name>
<dbReference type="Gene3D" id="3.10.105.10">
    <property type="entry name" value="Dipeptide-binding Protein, Domain 3"/>
    <property type="match status" value="1"/>
</dbReference>
<evidence type="ECO:0000259" key="3">
    <source>
        <dbReference type="Pfam" id="PF00496"/>
    </source>
</evidence>
<dbReference type="GO" id="GO:0015833">
    <property type="term" value="P:peptide transport"/>
    <property type="evidence" value="ECO:0007669"/>
    <property type="project" value="TreeGrafter"/>
</dbReference>
<dbReference type="Gene3D" id="3.40.190.10">
    <property type="entry name" value="Periplasmic binding protein-like II"/>
    <property type="match status" value="1"/>
</dbReference>
<feature type="region of interest" description="Disordered" evidence="1">
    <location>
        <begin position="24"/>
        <end position="44"/>
    </location>
</feature>
<dbReference type="RefSeq" id="WP_114118643.1">
    <property type="nucleotide sequence ID" value="NZ_BMHU01000005.1"/>
</dbReference>
<evidence type="ECO:0000256" key="2">
    <source>
        <dbReference type="SAM" id="SignalP"/>
    </source>
</evidence>
<reference evidence="4 5" key="1">
    <citation type="submission" date="2018-07" db="EMBL/GenBank/DDBJ databases">
        <title>Microbacterium endoborsara sp. nov., a novel actinobacterium isolated from Borszczowia aralocaspica.</title>
        <authorList>
            <person name="An D."/>
        </authorList>
    </citation>
    <scope>NUCLEOTIDE SEQUENCE [LARGE SCALE GENOMIC DNA]</scope>
    <source>
        <strain evidence="4 5">C1.15228</strain>
    </source>
</reference>
<sequence>MPLVRRLAAPALLAAGLALASCTAAPPDPPEGGPEAPPPGTTVNEDATITVGTLHVAEDLADPADPGSAEALTGNVYESLFRLAETGEAVPLLASGFTRSEDGLVYTIALQPDATFSDGSPLAAADVVDSLVPLIGDGSEVAAVTAVDDDVEITLARPLVSLPHTLAGVWIRHDDLGTGPYTIGEFSSGTSLSLERRDDYWQDPAKNARVDFRAYPAAADLVAALRGGEIDIAPAMAPPADDPAGDGIVVSEAASTTRVLLAFNDSVAPFDDPRVRRALSSAIDDDAVREALWGDEGTPISSMALPSEPWHEDLSALDPFEPDAVPALLTEAGLAEPVTAPILVTDGPLADAADLIAEQLNDAGIEATVERITAAEWRDRVESRRDFTLALGTVSGDHRVAGLGDPRYWWGYRNPDVLGWAEQAESLSNEAEQAELLRLIDLTAANEAASEWLFLEPRIMIASEDVAGYPLAGPFVLAGIERSE</sequence>
<proteinExistence type="predicted"/>
<dbReference type="InterPro" id="IPR030678">
    <property type="entry name" value="Peptide/Ni-bd"/>
</dbReference>
<dbReference type="AlphaFoldDB" id="A0A367XUA1"/>
<dbReference type="PIRSF" id="PIRSF002741">
    <property type="entry name" value="MppA"/>
    <property type="match status" value="1"/>
</dbReference>
<dbReference type="GO" id="GO:0043190">
    <property type="term" value="C:ATP-binding cassette (ABC) transporter complex"/>
    <property type="evidence" value="ECO:0007669"/>
    <property type="project" value="InterPro"/>
</dbReference>
<dbReference type="EMBL" id="QORO01000005">
    <property type="protein sequence ID" value="RCK57205.1"/>
    <property type="molecule type" value="Genomic_DNA"/>
</dbReference>
<evidence type="ECO:0000313" key="5">
    <source>
        <dbReference type="Proteomes" id="UP000253508"/>
    </source>
</evidence>
<dbReference type="SUPFAM" id="SSF53850">
    <property type="entry name" value="Periplasmic binding protein-like II"/>
    <property type="match status" value="1"/>
</dbReference>
<feature type="chain" id="PRO_5016785094" evidence="2">
    <location>
        <begin position="21"/>
        <end position="484"/>
    </location>
</feature>
<dbReference type="PROSITE" id="PS51257">
    <property type="entry name" value="PROKAR_LIPOPROTEIN"/>
    <property type="match status" value="1"/>
</dbReference>
<dbReference type="PANTHER" id="PTHR30290">
    <property type="entry name" value="PERIPLASMIC BINDING COMPONENT OF ABC TRANSPORTER"/>
    <property type="match status" value="1"/>
</dbReference>
<dbReference type="OrthoDB" id="9796817at2"/>
<dbReference type="Pfam" id="PF00496">
    <property type="entry name" value="SBP_bac_5"/>
    <property type="match status" value="1"/>
</dbReference>
<accession>A0A367XUA1</accession>
<dbReference type="Proteomes" id="UP000253508">
    <property type="component" value="Unassembled WGS sequence"/>
</dbReference>
<dbReference type="InterPro" id="IPR000914">
    <property type="entry name" value="SBP_5_dom"/>
</dbReference>
<feature type="signal peptide" evidence="2">
    <location>
        <begin position="1"/>
        <end position="20"/>
    </location>
</feature>
<organism evidence="4 5">
    <name type="scientific">Microbacterium sorbitolivorans</name>
    <dbReference type="NCBI Taxonomy" id="1867410"/>
    <lineage>
        <taxon>Bacteria</taxon>
        <taxon>Bacillati</taxon>
        <taxon>Actinomycetota</taxon>
        <taxon>Actinomycetes</taxon>
        <taxon>Micrococcales</taxon>
        <taxon>Microbacteriaceae</taxon>
        <taxon>Microbacterium</taxon>
    </lineage>
</organism>
<dbReference type="GO" id="GO:0042597">
    <property type="term" value="C:periplasmic space"/>
    <property type="evidence" value="ECO:0007669"/>
    <property type="project" value="UniProtKB-ARBA"/>
</dbReference>
<dbReference type="GO" id="GO:1904680">
    <property type="term" value="F:peptide transmembrane transporter activity"/>
    <property type="evidence" value="ECO:0007669"/>
    <property type="project" value="TreeGrafter"/>
</dbReference>
<gene>
    <name evidence="4" type="ORF">DTO57_12940</name>
</gene>
<feature type="domain" description="Solute-binding protein family 5" evidence="3">
    <location>
        <begin position="89"/>
        <end position="397"/>
    </location>
</feature>
<dbReference type="InterPro" id="IPR039424">
    <property type="entry name" value="SBP_5"/>
</dbReference>
<evidence type="ECO:0000256" key="1">
    <source>
        <dbReference type="SAM" id="MobiDB-lite"/>
    </source>
</evidence>
<keyword evidence="5" id="KW-1185">Reference proteome</keyword>
<feature type="compositionally biased region" description="Pro residues" evidence="1">
    <location>
        <begin position="26"/>
        <end position="40"/>
    </location>
</feature>
<evidence type="ECO:0000313" key="4">
    <source>
        <dbReference type="EMBL" id="RCK57205.1"/>
    </source>
</evidence>